<reference evidence="10" key="1">
    <citation type="submission" date="2020-08" db="EMBL/GenBank/DDBJ databases">
        <title>Lacibacter sp. S13-6-6 genome sequencing.</title>
        <authorList>
            <person name="Jin L."/>
        </authorList>
    </citation>
    <scope>NUCLEOTIDE SEQUENCE [LARGE SCALE GENOMIC DNA]</scope>
    <source>
        <strain evidence="10">S13-6-6</strain>
    </source>
</reference>
<dbReference type="GO" id="GO:0015031">
    <property type="term" value="P:protein transport"/>
    <property type="evidence" value="ECO:0007669"/>
    <property type="project" value="UniProtKB-KW"/>
</dbReference>
<keyword evidence="7" id="KW-0813">Transport</keyword>
<dbReference type="GO" id="GO:0005886">
    <property type="term" value="C:plasma membrane"/>
    <property type="evidence" value="ECO:0007669"/>
    <property type="project" value="UniProtKB-SubCell"/>
</dbReference>
<organism evidence="9 10">
    <name type="scientific">Lacibacter sediminis</name>
    <dbReference type="NCBI Taxonomy" id="2760713"/>
    <lineage>
        <taxon>Bacteria</taxon>
        <taxon>Pseudomonadati</taxon>
        <taxon>Bacteroidota</taxon>
        <taxon>Chitinophagia</taxon>
        <taxon>Chitinophagales</taxon>
        <taxon>Chitinophagaceae</taxon>
        <taxon>Lacibacter</taxon>
    </lineage>
</organism>
<dbReference type="Pfam" id="PF02472">
    <property type="entry name" value="ExbD"/>
    <property type="match status" value="1"/>
</dbReference>
<dbReference type="RefSeq" id="WP_182804144.1">
    <property type="nucleotide sequence ID" value="NZ_CP060007.1"/>
</dbReference>
<dbReference type="PANTHER" id="PTHR30558:SF3">
    <property type="entry name" value="BIOPOLYMER TRANSPORT PROTEIN EXBD-RELATED"/>
    <property type="match status" value="1"/>
</dbReference>
<comment type="subcellular location">
    <subcellularLocation>
        <location evidence="1">Cell membrane</location>
        <topology evidence="1">Single-pass membrane protein</topology>
    </subcellularLocation>
    <subcellularLocation>
        <location evidence="7">Cell membrane</location>
        <topology evidence="7">Single-pass type II membrane protein</topology>
    </subcellularLocation>
</comment>
<gene>
    <name evidence="9" type="ORF">H4075_03365</name>
</gene>
<keyword evidence="6 8" id="KW-0472">Membrane</keyword>
<keyword evidence="3" id="KW-1003">Cell membrane</keyword>
<evidence type="ECO:0000256" key="5">
    <source>
        <dbReference type="ARBA" id="ARBA00022989"/>
    </source>
</evidence>
<dbReference type="InterPro" id="IPR003400">
    <property type="entry name" value="ExbD"/>
</dbReference>
<dbReference type="Proteomes" id="UP000515344">
    <property type="component" value="Chromosome"/>
</dbReference>
<keyword evidence="4 7" id="KW-0812">Transmembrane</keyword>
<dbReference type="AlphaFoldDB" id="A0A7G5XIF1"/>
<keyword evidence="5 8" id="KW-1133">Transmembrane helix</keyword>
<name>A0A7G5XIF1_9BACT</name>
<evidence type="ECO:0000256" key="4">
    <source>
        <dbReference type="ARBA" id="ARBA00022692"/>
    </source>
</evidence>
<dbReference type="PANTHER" id="PTHR30558">
    <property type="entry name" value="EXBD MEMBRANE COMPONENT OF PMF-DRIVEN MACROMOLECULE IMPORT SYSTEM"/>
    <property type="match status" value="1"/>
</dbReference>
<evidence type="ECO:0000256" key="2">
    <source>
        <dbReference type="ARBA" id="ARBA00005811"/>
    </source>
</evidence>
<accession>A0A7G5XIF1</accession>
<dbReference type="KEGG" id="lacs:H4075_03365"/>
<keyword evidence="7" id="KW-0653">Protein transport</keyword>
<comment type="similarity">
    <text evidence="2 7">Belongs to the ExbD/TolR family.</text>
</comment>
<evidence type="ECO:0000256" key="1">
    <source>
        <dbReference type="ARBA" id="ARBA00004162"/>
    </source>
</evidence>
<sequence>MDAINQTNKRSLNIDFAPMVDLGFLLITFFIFTTKLTEAKAFKLNMPDDSPVEIPTTTSESATITLQLKGDGVVDYYEGFEQKPLQKGTLTLYAQNSVRTHLIDKRNRILQKHGSDTNYVVLIQPTTKTSYKEVVDVLDEMQILAINKYVLLDGKQ</sequence>
<evidence type="ECO:0000256" key="8">
    <source>
        <dbReference type="SAM" id="Phobius"/>
    </source>
</evidence>
<evidence type="ECO:0000313" key="9">
    <source>
        <dbReference type="EMBL" id="QNA45254.1"/>
    </source>
</evidence>
<evidence type="ECO:0000256" key="3">
    <source>
        <dbReference type="ARBA" id="ARBA00022475"/>
    </source>
</evidence>
<dbReference type="GO" id="GO:0022857">
    <property type="term" value="F:transmembrane transporter activity"/>
    <property type="evidence" value="ECO:0007669"/>
    <property type="project" value="InterPro"/>
</dbReference>
<feature type="transmembrane region" description="Helical" evidence="8">
    <location>
        <begin position="12"/>
        <end position="32"/>
    </location>
</feature>
<evidence type="ECO:0000313" key="10">
    <source>
        <dbReference type="Proteomes" id="UP000515344"/>
    </source>
</evidence>
<evidence type="ECO:0000256" key="7">
    <source>
        <dbReference type="RuleBase" id="RU003879"/>
    </source>
</evidence>
<dbReference type="EMBL" id="CP060007">
    <property type="protein sequence ID" value="QNA45254.1"/>
    <property type="molecule type" value="Genomic_DNA"/>
</dbReference>
<protein>
    <submittedName>
        <fullName evidence="9">Biopolymer transporter ExbD</fullName>
    </submittedName>
</protein>
<keyword evidence="10" id="KW-1185">Reference proteome</keyword>
<proteinExistence type="inferred from homology"/>
<evidence type="ECO:0000256" key="6">
    <source>
        <dbReference type="ARBA" id="ARBA00023136"/>
    </source>
</evidence>